<dbReference type="RefSeq" id="XP_033701299.1">
    <property type="nucleotide sequence ID" value="XM_033845408.1"/>
</dbReference>
<evidence type="ECO:0000256" key="1">
    <source>
        <dbReference type="SAM" id="MobiDB-lite"/>
    </source>
</evidence>
<reference evidence="3" key="1">
    <citation type="submission" date="2025-08" db="UniProtKB">
        <authorList>
            <consortium name="RefSeq"/>
        </authorList>
    </citation>
    <scope>IDENTIFICATION</scope>
    <source>
        <tissue evidence="3">Spleen</tissue>
    </source>
</reference>
<dbReference type="InParanoid" id="A0A6J3QGI1"/>
<evidence type="ECO:0000313" key="2">
    <source>
        <dbReference type="Proteomes" id="UP000245320"/>
    </source>
</evidence>
<keyword evidence="2" id="KW-1185">Reference proteome</keyword>
<feature type="compositionally biased region" description="Polar residues" evidence="1">
    <location>
        <begin position="1"/>
        <end position="12"/>
    </location>
</feature>
<proteinExistence type="predicted"/>
<feature type="compositionally biased region" description="Basic and acidic residues" evidence="1">
    <location>
        <begin position="147"/>
        <end position="159"/>
    </location>
</feature>
<feature type="compositionally biased region" description="Basic and acidic residues" evidence="1">
    <location>
        <begin position="50"/>
        <end position="60"/>
    </location>
</feature>
<accession>A0A6J3QGI1</accession>
<protein>
    <submittedName>
        <fullName evidence="3">Collagen alpha-1(I) chain-like</fullName>
    </submittedName>
</protein>
<feature type="compositionally biased region" description="Basic and acidic residues" evidence="1">
    <location>
        <begin position="105"/>
        <end position="116"/>
    </location>
</feature>
<organism evidence="2 3">
    <name type="scientific">Tursiops truncatus</name>
    <name type="common">Atlantic bottle-nosed dolphin</name>
    <name type="synonym">Delphinus truncatus</name>
    <dbReference type="NCBI Taxonomy" id="9739"/>
    <lineage>
        <taxon>Eukaryota</taxon>
        <taxon>Metazoa</taxon>
        <taxon>Chordata</taxon>
        <taxon>Craniata</taxon>
        <taxon>Vertebrata</taxon>
        <taxon>Euteleostomi</taxon>
        <taxon>Mammalia</taxon>
        <taxon>Eutheria</taxon>
        <taxon>Laurasiatheria</taxon>
        <taxon>Artiodactyla</taxon>
        <taxon>Whippomorpha</taxon>
        <taxon>Cetacea</taxon>
        <taxon>Odontoceti</taxon>
        <taxon>Delphinidae</taxon>
        <taxon>Tursiops</taxon>
    </lineage>
</organism>
<gene>
    <name evidence="3" type="primary">LOC109550830</name>
</gene>
<dbReference type="AlphaFoldDB" id="A0A6J3QGI1"/>
<evidence type="ECO:0000313" key="3">
    <source>
        <dbReference type="RefSeq" id="XP_033701299.1"/>
    </source>
</evidence>
<feature type="region of interest" description="Disordered" evidence="1">
    <location>
        <begin position="1"/>
        <end position="171"/>
    </location>
</feature>
<feature type="compositionally biased region" description="Acidic residues" evidence="1">
    <location>
        <begin position="160"/>
        <end position="171"/>
    </location>
</feature>
<dbReference type="Proteomes" id="UP000245320">
    <property type="component" value="Chromosome 19"/>
</dbReference>
<feature type="compositionally biased region" description="Pro residues" evidence="1">
    <location>
        <begin position="64"/>
        <end position="75"/>
    </location>
</feature>
<name>A0A6J3QGI1_TURTR</name>
<sequence length="171" mass="18489">MGPSLAATQLSPSAPLGSCGPRSRVRPPQPPGTRPETCSTPPGPRARAGRWVERLERRESPGPGFQPGPRAPGPLFPFRWENGGTDCPKAAPKISKPRGSQGKAYGERPDRHRDFSQAESWGSGVDKRGYEGLGARCPDSFPGGWTELDHRDGPQPHEINEEDAFLSSVEE</sequence>